<dbReference type="GO" id="GO:0003677">
    <property type="term" value="F:DNA binding"/>
    <property type="evidence" value="ECO:0007669"/>
    <property type="project" value="UniProtKB-KW"/>
</dbReference>
<name>A0A7C3KH50_9CYAN</name>
<keyword evidence="1" id="KW-0226">DNA condensation</keyword>
<dbReference type="InterPro" id="IPR020816">
    <property type="entry name" value="Histone-like_DNA-bd_CS"/>
</dbReference>
<reference evidence="4" key="1">
    <citation type="journal article" date="2020" name="mSystems">
        <title>Genome- and Community-Level Interaction Insights into Carbon Utilization and Element Cycling Functions of Hydrothermarchaeota in Hydrothermal Sediment.</title>
        <authorList>
            <person name="Zhou Z."/>
            <person name="Liu Y."/>
            <person name="Xu W."/>
            <person name="Pan J."/>
            <person name="Luo Z.H."/>
            <person name="Li M."/>
        </authorList>
    </citation>
    <scope>NUCLEOTIDE SEQUENCE [LARGE SCALE GENOMIC DNA]</scope>
    <source>
        <strain evidence="4">SpSt-418</strain>
    </source>
</reference>
<dbReference type="AlphaFoldDB" id="A0A7C3KH50"/>
<dbReference type="PANTHER" id="PTHR33175:SF3">
    <property type="entry name" value="DNA-BINDING PROTEIN HU-BETA"/>
    <property type="match status" value="1"/>
</dbReference>
<dbReference type="CDD" id="cd13831">
    <property type="entry name" value="HU"/>
    <property type="match status" value="1"/>
</dbReference>
<evidence type="ECO:0000256" key="3">
    <source>
        <dbReference type="RuleBase" id="RU003939"/>
    </source>
</evidence>
<dbReference type="InterPro" id="IPR010992">
    <property type="entry name" value="IHF-like_DNA-bd_dom_sf"/>
</dbReference>
<evidence type="ECO:0000256" key="2">
    <source>
        <dbReference type="ARBA" id="ARBA00023125"/>
    </source>
</evidence>
<dbReference type="GO" id="GO:0030261">
    <property type="term" value="P:chromosome condensation"/>
    <property type="evidence" value="ECO:0007669"/>
    <property type="project" value="UniProtKB-KW"/>
</dbReference>
<evidence type="ECO:0000256" key="1">
    <source>
        <dbReference type="ARBA" id="ARBA00023067"/>
    </source>
</evidence>
<organism evidence="4">
    <name type="scientific">Oscillatoriales cyanobacterium SpSt-418</name>
    <dbReference type="NCBI Taxonomy" id="2282169"/>
    <lineage>
        <taxon>Bacteria</taxon>
        <taxon>Bacillati</taxon>
        <taxon>Cyanobacteriota</taxon>
        <taxon>Cyanophyceae</taxon>
        <taxon>Oscillatoriophycideae</taxon>
        <taxon>Oscillatoriales</taxon>
    </lineage>
</organism>
<dbReference type="Pfam" id="PF00216">
    <property type="entry name" value="Bac_DNA_binding"/>
    <property type="match status" value="1"/>
</dbReference>
<dbReference type="Gene3D" id="4.10.520.10">
    <property type="entry name" value="IHF-like DNA-binding proteins"/>
    <property type="match status" value="1"/>
</dbReference>
<dbReference type="SUPFAM" id="SSF47729">
    <property type="entry name" value="IHF-like DNA-binding proteins"/>
    <property type="match status" value="1"/>
</dbReference>
<gene>
    <name evidence="4" type="ORF">ENR64_18940</name>
</gene>
<accession>A0A7C3KH50</accession>
<evidence type="ECO:0000313" key="4">
    <source>
        <dbReference type="EMBL" id="HFM99787.1"/>
    </source>
</evidence>
<comment type="caution">
    <text evidence="4">The sequence shown here is derived from an EMBL/GenBank/DDBJ whole genome shotgun (WGS) entry which is preliminary data.</text>
</comment>
<dbReference type="EMBL" id="DSRU01000275">
    <property type="protein sequence ID" value="HFM99787.1"/>
    <property type="molecule type" value="Genomic_DNA"/>
</dbReference>
<dbReference type="PRINTS" id="PR01727">
    <property type="entry name" value="DNABINDINGHU"/>
</dbReference>
<protein>
    <submittedName>
        <fullName evidence="4">HU family DNA-binding protein</fullName>
    </submittedName>
</protein>
<dbReference type="PANTHER" id="PTHR33175">
    <property type="entry name" value="DNA-BINDING PROTEIN HU"/>
    <property type="match status" value="1"/>
</dbReference>
<dbReference type="GO" id="GO:0030527">
    <property type="term" value="F:structural constituent of chromatin"/>
    <property type="evidence" value="ECO:0007669"/>
    <property type="project" value="InterPro"/>
</dbReference>
<keyword evidence="2 4" id="KW-0238">DNA-binding</keyword>
<sequence>MNKAELINAVNKETGVHKGTVDKVITSLLSQVQAAVATGDEVVLVGFGTFKAKERAERQGHNPQNGEPITIPAALVPTFKAGKTFKEVVKG</sequence>
<proteinExistence type="inferred from homology"/>
<dbReference type="InterPro" id="IPR000119">
    <property type="entry name" value="Hist_DNA-bd"/>
</dbReference>
<dbReference type="SMART" id="SM00411">
    <property type="entry name" value="BHL"/>
    <property type="match status" value="1"/>
</dbReference>
<comment type="similarity">
    <text evidence="3">Belongs to the bacterial histone-like protein family.</text>
</comment>
<dbReference type="PROSITE" id="PS00045">
    <property type="entry name" value="HISTONE_LIKE"/>
    <property type="match status" value="1"/>
</dbReference>